<sequence length="80" mass="9465">MPAPAENLDMPPQTPAEAFHKALRKLKEEADEIPDWDYNPHHKRDERIRKWLRTLVPGTNENTQHTPWAPLKFTSARRRN</sequence>
<dbReference type="EMBL" id="CP086716">
    <property type="protein sequence ID" value="WOO80456.1"/>
    <property type="molecule type" value="Genomic_DNA"/>
</dbReference>
<dbReference type="AlphaFoldDB" id="A0AAF1BGZ7"/>
<evidence type="ECO:0000313" key="2">
    <source>
        <dbReference type="EMBL" id="WOO80456.1"/>
    </source>
</evidence>
<evidence type="ECO:0000313" key="3">
    <source>
        <dbReference type="Proteomes" id="UP000827549"/>
    </source>
</evidence>
<proteinExistence type="predicted"/>
<dbReference type="RefSeq" id="XP_062626488.1">
    <property type="nucleotide sequence ID" value="XM_062770504.1"/>
</dbReference>
<feature type="region of interest" description="Disordered" evidence="1">
    <location>
        <begin position="58"/>
        <end position="80"/>
    </location>
</feature>
<dbReference type="Proteomes" id="UP000827549">
    <property type="component" value="Chromosome 3"/>
</dbReference>
<reference evidence="2" key="1">
    <citation type="submission" date="2023-10" db="EMBL/GenBank/DDBJ databases">
        <authorList>
            <person name="Noh H."/>
        </authorList>
    </citation>
    <scope>NUCLEOTIDE SEQUENCE</scope>
    <source>
        <strain evidence="2">DUCC4014</strain>
    </source>
</reference>
<name>A0AAF1BGZ7_9TREE</name>
<evidence type="ECO:0000256" key="1">
    <source>
        <dbReference type="SAM" id="MobiDB-lite"/>
    </source>
</evidence>
<accession>A0AAF1BGZ7</accession>
<dbReference type="GeneID" id="87807216"/>
<organism evidence="2 3">
    <name type="scientific">Vanrija pseudolonga</name>
    <dbReference type="NCBI Taxonomy" id="143232"/>
    <lineage>
        <taxon>Eukaryota</taxon>
        <taxon>Fungi</taxon>
        <taxon>Dikarya</taxon>
        <taxon>Basidiomycota</taxon>
        <taxon>Agaricomycotina</taxon>
        <taxon>Tremellomycetes</taxon>
        <taxon>Trichosporonales</taxon>
        <taxon>Trichosporonaceae</taxon>
        <taxon>Vanrija</taxon>
    </lineage>
</organism>
<gene>
    <name evidence="2" type="ORF">LOC62_03G003975</name>
</gene>
<protein>
    <submittedName>
        <fullName evidence="2">Uncharacterized protein</fullName>
    </submittedName>
</protein>
<keyword evidence="3" id="KW-1185">Reference proteome</keyword>